<dbReference type="Proteomes" id="UP001054857">
    <property type="component" value="Unassembled WGS sequence"/>
</dbReference>
<dbReference type="EMBL" id="BMAR01000018">
    <property type="protein sequence ID" value="GFR47420.1"/>
    <property type="molecule type" value="Genomic_DNA"/>
</dbReference>
<keyword evidence="7" id="KW-1185">Reference proteome</keyword>
<feature type="compositionally biased region" description="Acidic residues" evidence="4">
    <location>
        <begin position="78"/>
        <end position="87"/>
    </location>
</feature>
<dbReference type="Pfam" id="PF18122">
    <property type="entry name" value="APC1_C"/>
    <property type="match status" value="1"/>
</dbReference>
<sequence length="578" mass="58967">TPEGAPPPPASIRTAGEGASPDADARTRRQLKWLAGSSGGAATEGGDLPYSSTEEAARSTRTRLGEQEDQAQVRLDVDAADEEDADADGLHRQAAAAGAGGGAGSSEAAPQAGEDGGDGGFDLVRLCATFSVDPSVMAFAQHIKAMRDLWVVEEAAAAAAEEDRRLTGRTTSGGGGSRHDVSGMRRGLVLLASEPREQEEDVEPKDSRSRGNIGGGGGGEKEEDAGRRRRLLVSRWQRRQRQRRRGHGADLLSFCYSALYECITGEKTAALPLYLHLHCLVHRAAGDAALDSLTARIRSTPSSSGGALNSGLVDGSGLDASQLVLGPMGRSHPCSLLTGPSVPLTAALQGLQLARSYYSGPLAAAAATAAAATGDVVFTDLDEQALWRPLLQPAFLESLWCALQHRRWRPLGLLPQPGGAPPASRGMSAGVGVGAAGGGGVRPAAAAAVAAAPVGSALGVYLRKGHMPGAADFDAVVTGISRLVPEPELQSELARCLALHHLPPLAAVSTALEQLRALPVWPQVRELVAAAAAAAGGAGGAAAGCGVPPSLALLPLLSLVLPGVPHEALLLLAAAAPV</sequence>
<gene>
    <name evidence="6" type="ORF">Agub_g9041</name>
</gene>
<evidence type="ECO:0000256" key="3">
    <source>
        <dbReference type="ARBA" id="ARBA00023306"/>
    </source>
</evidence>
<evidence type="ECO:0000259" key="5">
    <source>
        <dbReference type="Pfam" id="PF18122"/>
    </source>
</evidence>
<evidence type="ECO:0000256" key="4">
    <source>
        <dbReference type="SAM" id="MobiDB-lite"/>
    </source>
</evidence>
<dbReference type="GO" id="GO:0007091">
    <property type="term" value="P:metaphase/anaphase transition of mitotic cell cycle"/>
    <property type="evidence" value="ECO:0007669"/>
    <property type="project" value="TreeGrafter"/>
</dbReference>
<feature type="domain" description="Anaphase-promoting complex subunit 1 C-terminal" evidence="5">
    <location>
        <begin position="243"/>
        <end position="404"/>
    </location>
</feature>
<dbReference type="GO" id="GO:0005680">
    <property type="term" value="C:anaphase-promoting complex"/>
    <property type="evidence" value="ECO:0007669"/>
    <property type="project" value="InterPro"/>
</dbReference>
<evidence type="ECO:0000313" key="6">
    <source>
        <dbReference type="EMBL" id="GFR47420.1"/>
    </source>
</evidence>
<dbReference type="GO" id="GO:0031145">
    <property type="term" value="P:anaphase-promoting complex-dependent catabolic process"/>
    <property type="evidence" value="ECO:0007669"/>
    <property type="project" value="TreeGrafter"/>
</dbReference>
<evidence type="ECO:0000313" key="7">
    <source>
        <dbReference type="Proteomes" id="UP001054857"/>
    </source>
</evidence>
<dbReference type="GO" id="GO:0070979">
    <property type="term" value="P:protein K11-linked ubiquitination"/>
    <property type="evidence" value="ECO:0007669"/>
    <property type="project" value="TreeGrafter"/>
</dbReference>
<dbReference type="GO" id="GO:0051301">
    <property type="term" value="P:cell division"/>
    <property type="evidence" value="ECO:0007669"/>
    <property type="project" value="UniProtKB-KW"/>
</dbReference>
<dbReference type="InterPro" id="IPR024990">
    <property type="entry name" value="Apc1"/>
</dbReference>
<keyword evidence="3" id="KW-0131">Cell cycle</keyword>
<proteinExistence type="predicted"/>
<evidence type="ECO:0000256" key="2">
    <source>
        <dbReference type="ARBA" id="ARBA00022776"/>
    </source>
</evidence>
<dbReference type="PANTHER" id="PTHR12827">
    <property type="entry name" value="MEIOTIC CHECKPOINT REGULATOR TSG24 FAMILY MEMBER"/>
    <property type="match status" value="1"/>
</dbReference>
<keyword evidence="1" id="KW-0132">Cell division</keyword>
<feature type="compositionally biased region" description="Basic and acidic residues" evidence="4">
    <location>
        <begin position="55"/>
        <end position="66"/>
    </location>
</feature>
<dbReference type="PANTHER" id="PTHR12827:SF3">
    <property type="entry name" value="ANAPHASE-PROMOTING COMPLEX SUBUNIT 1"/>
    <property type="match status" value="1"/>
</dbReference>
<accession>A0AAD3HP36</accession>
<protein>
    <recommendedName>
        <fullName evidence="5">Anaphase-promoting complex subunit 1 C-terminal domain-containing protein</fullName>
    </recommendedName>
</protein>
<evidence type="ECO:0000256" key="1">
    <source>
        <dbReference type="ARBA" id="ARBA00022618"/>
    </source>
</evidence>
<name>A0AAD3HP36_9CHLO</name>
<dbReference type="GO" id="GO:0060090">
    <property type="term" value="F:molecular adaptor activity"/>
    <property type="evidence" value="ECO:0007669"/>
    <property type="project" value="TreeGrafter"/>
</dbReference>
<keyword evidence="2" id="KW-0498">Mitosis</keyword>
<dbReference type="AlphaFoldDB" id="A0AAD3HP36"/>
<feature type="compositionally biased region" description="Pro residues" evidence="4">
    <location>
        <begin position="1"/>
        <end position="10"/>
    </location>
</feature>
<reference evidence="6 7" key="1">
    <citation type="journal article" date="2021" name="Sci. Rep.">
        <title>Genome sequencing of the multicellular alga Astrephomene provides insights into convergent evolution of germ-soma differentiation.</title>
        <authorList>
            <person name="Yamashita S."/>
            <person name="Yamamoto K."/>
            <person name="Matsuzaki R."/>
            <person name="Suzuki S."/>
            <person name="Yamaguchi H."/>
            <person name="Hirooka S."/>
            <person name="Minakuchi Y."/>
            <person name="Miyagishima S."/>
            <person name="Kawachi M."/>
            <person name="Toyoda A."/>
            <person name="Nozaki H."/>
        </authorList>
    </citation>
    <scope>NUCLEOTIDE SEQUENCE [LARGE SCALE GENOMIC DNA]</scope>
    <source>
        <strain evidence="6 7">NIES-4017</strain>
    </source>
</reference>
<feature type="region of interest" description="Disordered" evidence="4">
    <location>
        <begin position="160"/>
        <end position="227"/>
    </location>
</feature>
<dbReference type="InterPro" id="IPR041221">
    <property type="entry name" value="APC1_C"/>
</dbReference>
<feature type="non-terminal residue" evidence="6">
    <location>
        <position position="578"/>
    </location>
</feature>
<feature type="region of interest" description="Disordered" evidence="4">
    <location>
        <begin position="1"/>
        <end position="116"/>
    </location>
</feature>
<comment type="caution">
    <text evidence="6">The sequence shown here is derived from an EMBL/GenBank/DDBJ whole genome shotgun (WGS) entry which is preliminary data.</text>
</comment>
<organism evidence="6 7">
    <name type="scientific">Astrephomene gubernaculifera</name>
    <dbReference type="NCBI Taxonomy" id="47775"/>
    <lineage>
        <taxon>Eukaryota</taxon>
        <taxon>Viridiplantae</taxon>
        <taxon>Chlorophyta</taxon>
        <taxon>core chlorophytes</taxon>
        <taxon>Chlorophyceae</taxon>
        <taxon>CS clade</taxon>
        <taxon>Chlamydomonadales</taxon>
        <taxon>Astrephomenaceae</taxon>
        <taxon>Astrephomene</taxon>
    </lineage>
</organism>